<gene>
    <name evidence="2" type="ORF">CDD82_2203</name>
</gene>
<comment type="caution">
    <text evidence="2">The sequence shown here is derived from an EMBL/GenBank/DDBJ whole genome shotgun (WGS) entry which is preliminary data.</text>
</comment>
<evidence type="ECO:0000313" key="2">
    <source>
        <dbReference type="EMBL" id="PHH60985.1"/>
    </source>
</evidence>
<dbReference type="EMBL" id="NJEU01001761">
    <property type="protein sequence ID" value="PHH60985.1"/>
    <property type="molecule type" value="Genomic_DNA"/>
</dbReference>
<organism evidence="2 3">
    <name type="scientific">Ophiocordyceps australis</name>
    <dbReference type="NCBI Taxonomy" id="1399860"/>
    <lineage>
        <taxon>Eukaryota</taxon>
        <taxon>Fungi</taxon>
        <taxon>Dikarya</taxon>
        <taxon>Ascomycota</taxon>
        <taxon>Pezizomycotina</taxon>
        <taxon>Sordariomycetes</taxon>
        <taxon>Hypocreomycetidae</taxon>
        <taxon>Hypocreales</taxon>
        <taxon>Ophiocordycipitaceae</taxon>
        <taxon>Ophiocordyceps</taxon>
    </lineage>
</organism>
<dbReference type="Proteomes" id="UP000224854">
    <property type="component" value="Unassembled WGS sequence"/>
</dbReference>
<accession>A0A2C5XUP4</accession>
<evidence type="ECO:0000256" key="1">
    <source>
        <dbReference type="SAM" id="MobiDB-lite"/>
    </source>
</evidence>
<name>A0A2C5XUP4_9HYPO</name>
<proteinExistence type="predicted"/>
<reference evidence="2 3" key="1">
    <citation type="submission" date="2017-06" db="EMBL/GenBank/DDBJ databases">
        <title>Ant-infecting Ophiocordyceps genomes reveal a high diversity of potential behavioral manipulation genes and a possible major role for enterotoxins.</title>
        <authorList>
            <person name="De Bekker C."/>
            <person name="Evans H.C."/>
            <person name="Brachmann A."/>
            <person name="Hughes D.P."/>
        </authorList>
    </citation>
    <scope>NUCLEOTIDE SEQUENCE [LARGE SCALE GENOMIC DNA]</scope>
    <source>
        <strain evidence="2 3">1348a</strain>
    </source>
</reference>
<sequence length="679" mass="75270">MDSSPLAAIKSKVQRPELPWTAARCLRLLRQFESRLTSLSKPIPDEQTKLKYKTYQSKRSRTADTVDASRASKKVRLTYSRKRTPYCPVTDRTPPRPTRNFGSMFNGSNSSPVSAQIELATPAWSRIREQPDTPLNMQTQNDGDTLEHHISDMLPPPLLNELQSMCSCMASETYKTCEAILVWLNWLLRSTDRGPELVGRKSLLAMCLRRIPACIANIEDYEKQRAQDEGRGPAWATSNVSHELYDQLEALGLHGCGWQPLKVALRSHVVFLLCKAAKEGMLEAAYIGLLTRLCLGLQCNQEAASLAMSSQAALPAPFETCSNMTESKQLRPLKCMIEALKDKAAAGAVLQCLSSIAHEGLAPTGWLSTKPFAAAWAWSLEAIAANRSAMSAVVFMSTCIPMLAACNNASAGEMLISLAAGIVAVASTASTTALNENLKEPKRIRAKRRSLYVLDASLARARELRKTIGFGVFPLALARYLVAVDFPRVEAFTKRQFKLELEEVAQRAQDTKACYRQTVKLLCSLIHFRSRSCAVPGRDSVSDLCSKLDDVDLGNCTSVCLRFDVAFMVAQKTKDLRDLAFAESLSRAHDPVQISTVFSGWQWEEGISEWVLPSNSLGKGRHDAMGTRRRRVRSQVSRALRIAEFKPISGERSSLYTSIENNTRQRDKTQGLRVNRGTS</sequence>
<protein>
    <submittedName>
        <fullName evidence="2">Uncharacterized protein</fullName>
    </submittedName>
</protein>
<evidence type="ECO:0000313" key="3">
    <source>
        <dbReference type="Proteomes" id="UP000224854"/>
    </source>
</evidence>
<keyword evidence="3" id="KW-1185">Reference proteome</keyword>
<dbReference type="OrthoDB" id="4159838at2759"/>
<feature type="region of interest" description="Disordered" evidence="1">
    <location>
        <begin position="656"/>
        <end position="679"/>
    </location>
</feature>
<dbReference type="AlphaFoldDB" id="A0A2C5XUP4"/>